<dbReference type="Pfam" id="PF06253">
    <property type="entry name" value="MTTB"/>
    <property type="match status" value="1"/>
</dbReference>
<evidence type="ECO:0000256" key="1">
    <source>
        <dbReference type="ARBA" id="ARBA00007137"/>
    </source>
</evidence>
<evidence type="ECO:0000256" key="3">
    <source>
        <dbReference type="ARBA" id="ARBA00022679"/>
    </source>
</evidence>
<name>A0A317PJK4_9HYPH</name>
<proteinExistence type="inferred from homology"/>
<dbReference type="OrthoDB" id="7811620at2"/>
<dbReference type="InterPro" id="IPR038601">
    <property type="entry name" value="MttB-like_sf"/>
</dbReference>
<comment type="caution">
    <text evidence="4">The sequence shown here is derived from an EMBL/GenBank/DDBJ whole genome shotgun (WGS) entry which is preliminary data.</text>
</comment>
<dbReference type="GO" id="GO:0015948">
    <property type="term" value="P:methanogenesis"/>
    <property type="evidence" value="ECO:0007669"/>
    <property type="project" value="InterPro"/>
</dbReference>
<dbReference type="RefSeq" id="WP_158284976.1">
    <property type="nucleotide sequence ID" value="NZ_QGTR01000004.1"/>
</dbReference>
<evidence type="ECO:0000313" key="5">
    <source>
        <dbReference type="Proteomes" id="UP000246352"/>
    </source>
</evidence>
<dbReference type="EMBL" id="QGTR01000004">
    <property type="protein sequence ID" value="PWV98739.1"/>
    <property type="molecule type" value="Genomic_DNA"/>
</dbReference>
<dbReference type="InterPro" id="IPR010426">
    <property type="entry name" value="MTTB_MeTrfase"/>
</dbReference>
<comment type="similarity">
    <text evidence="1">Belongs to the trimethylamine methyltransferase family.</text>
</comment>
<dbReference type="GO" id="GO:0008168">
    <property type="term" value="F:methyltransferase activity"/>
    <property type="evidence" value="ECO:0007669"/>
    <property type="project" value="UniProtKB-KW"/>
</dbReference>
<organism evidence="4 5">
    <name type="scientific">Hoeflea marina</name>
    <dbReference type="NCBI Taxonomy" id="274592"/>
    <lineage>
        <taxon>Bacteria</taxon>
        <taxon>Pseudomonadati</taxon>
        <taxon>Pseudomonadota</taxon>
        <taxon>Alphaproteobacteria</taxon>
        <taxon>Hyphomicrobiales</taxon>
        <taxon>Rhizobiaceae</taxon>
        <taxon>Hoeflea</taxon>
    </lineage>
</organism>
<reference evidence="4 5" key="1">
    <citation type="submission" date="2018-05" db="EMBL/GenBank/DDBJ databases">
        <title>Genomic Encyclopedia of Type Strains, Phase IV (KMG-IV): sequencing the most valuable type-strain genomes for metagenomic binning, comparative biology and taxonomic classification.</title>
        <authorList>
            <person name="Goeker M."/>
        </authorList>
    </citation>
    <scope>NUCLEOTIDE SEQUENCE [LARGE SCALE GENOMIC DNA]</scope>
    <source>
        <strain evidence="4 5">DSM 16791</strain>
    </source>
</reference>
<evidence type="ECO:0000313" key="4">
    <source>
        <dbReference type="EMBL" id="PWV98739.1"/>
    </source>
</evidence>
<protein>
    <submittedName>
        <fullName evidence="4">Trimethylamine--corrinoid protein Co-methyltransferase</fullName>
    </submittedName>
</protein>
<evidence type="ECO:0000256" key="2">
    <source>
        <dbReference type="ARBA" id="ARBA00022603"/>
    </source>
</evidence>
<keyword evidence="2 4" id="KW-0489">Methyltransferase</keyword>
<dbReference type="GO" id="GO:0032259">
    <property type="term" value="P:methylation"/>
    <property type="evidence" value="ECO:0007669"/>
    <property type="project" value="UniProtKB-KW"/>
</dbReference>
<sequence>MHFSTETGHPTLADLFLTPPAAVESSALDAIEQAADRVLGEIGIRFQDPDSIERLKAAGGAVEGDVVRLDGPGLRRIIRASAPERFLLRARNPARDTPVGGAGAPVFAPVYGAPDVLADDSVRQRGTLGLYERLVAECHLSPALGNTGQMICVINDIAEADRPLQMLRAHLSFSDKPFMGTVASAAATRDIIDLTAQAVNRPAAERECNLLHLINCTPPLTYWESPLQCLRVVAEAGEASMVSSYMMMGATGPATAAGALIQGYAEVLAGMALAQLWRPGAPVVMGILAWPFDMRSMLPNFGDPVSQSIQLHAGALGRRLGVPVRADGAVTSAKVDDAQAGADGGRVLSAAVSSRAGFVLHAAGWLEQGRCISIDKLRRDAAMISRSCFPAALPCEPPLPLDAAIDAEIRDRLSGGRGRGTA</sequence>
<dbReference type="Gene3D" id="3.20.20.480">
    <property type="entry name" value="Trimethylamine methyltransferase-like"/>
    <property type="match status" value="1"/>
</dbReference>
<keyword evidence="5" id="KW-1185">Reference proteome</keyword>
<dbReference type="Proteomes" id="UP000246352">
    <property type="component" value="Unassembled WGS sequence"/>
</dbReference>
<gene>
    <name evidence="4" type="ORF">DFR52_10428</name>
</gene>
<dbReference type="AlphaFoldDB" id="A0A317PJK4"/>
<accession>A0A317PJK4</accession>
<keyword evidence="3 4" id="KW-0808">Transferase</keyword>